<sequence>MAQKVRDLMTPHPVTLPPDASLVEAAKQMRAKDIGDVLVVGGDGRLRGIVTDRDIVVRALADDRDAGATTLGEVCSPDLAVLGPEDDTDEAVDVMRERAVRRIPVIDGGELMGVLSLGDVAIERDSGSVLADISAARENT</sequence>
<dbReference type="Pfam" id="PF00571">
    <property type="entry name" value="CBS"/>
    <property type="match status" value="2"/>
</dbReference>
<gene>
    <name evidence="4" type="ORF">RB614_27735</name>
</gene>
<evidence type="ECO:0000256" key="2">
    <source>
        <dbReference type="PROSITE-ProRule" id="PRU00703"/>
    </source>
</evidence>
<evidence type="ECO:0000313" key="4">
    <source>
        <dbReference type="EMBL" id="MDQ7908324.1"/>
    </source>
</evidence>
<dbReference type="PANTHER" id="PTHR43080:SF2">
    <property type="entry name" value="CBS DOMAIN-CONTAINING PROTEIN"/>
    <property type="match status" value="1"/>
</dbReference>
<organism evidence="4 5">
    <name type="scientific">Phytohabitans maris</name>
    <dbReference type="NCBI Taxonomy" id="3071409"/>
    <lineage>
        <taxon>Bacteria</taxon>
        <taxon>Bacillati</taxon>
        <taxon>Actinomycetota</taxon>
        <taxon>Actinomycetes</taxon>
        <taxon>Micromonosporales</taxon>
        <taxon>Micromonosporaceae</taxon>
    </lineage>
</organism>
<dbReference type="SMART" id="SM00116">
    <property type="entry name" value="CBS"/>
    <property type="match status" value="2"/>
</dbReference>
<accession>A0ABU0ZMQ4</accession>
<proteinExistence type="predicted"/>
<keyword evidence="5" id="KW-1185">Reference proteome</keyword>
<evidence type="ECO:0000256" key="1">
    <source>
        <dbReference type="ARBA" id="ARBA00023122"/>
    </source>
</evidence>
<dbReference type="InterPro" id="IPR051257">
    <property type="entry name" value="Diverse_CBS-Domain"/>
</dbReference>
<dbReference type="InterPro" id="IPR046342">
    <property type="entry name" value="CBS_dom_sf"/>
</dbReference>
<keyword evidence="1 2" id="KW-0129">CBS domain</keyword>
<dbReference type="CDD" id="cd04622">
    <property type="entry name" value="CBS_pair_HRP1_like"/>
    <property type="match status" value="1"/>
</dbReference>
<comment type="caution">
    <text evidence="4">The sequence shown here is derived from an EMBL/GenBank/DDBJ whole genome shotgun (WGS) entry which is preliminary data.</text>
</comment>
<evidence type="ECO:0000313" key="5">
    <source>
        <dbReference type="Proteomes" id="UP001230908"/>
    </source>
</evidence>
<feature type="domain" description="CBS" evidence="3">
    <location>
        <begin position="9"/>
        <end position="66"/>
    </location>
</feature>
<dbReference type="Gene3D" id="3.10.580.10">
    <property type="entry name" value="CBS-domain"/>
    <property type="match status" value="1"/>
</dbReference>
<dbReference type="SUPFAM" id="SSF54631">
    <property type="entry name" value="CBS-domain pair"/>
    <property type="match status" value="1"/>
</dbReference>
<dbReference type="InterPro" id="IPR000644">
    <property type="entry name" value="CBS_dom"/>
</dbReference>
<dbReference type="EMBL" id="JAVHUY010000029">
    <property type="protein sequence ID" value="MDQ7908324.1"/>
    <property type="molecule type" value="Genomic_DNA"/>
</dbReference>
<protein>
    <submittedName>
        <fullName evidence="4">CBS domain-containing protein</fullName>
    </submittedName>
</protein>
<dbReference type="PANTHER" id="PTHR43080">
    <property type="entry name" value="CBS DOMAIN-CONTAINING PROTEIN CBSX3, MITOCHONDRIAL"/>
    <property type="match status" value="1"/>
</dbReference>
<dbReference type="RefSeq" id="WP_308715591.1">
    <property type="nucleotide sequence ID" value="NZ_JAVHUY010000029.1"/>
</dbReference>
<dbReference type="Proteomes" id="UP001230908">
    <property type="component" value="Unassembled WGS sequence"/>
</dbReference>
<evidence type="ECO:0000259" key="3">
    <source>
        <dbReference type="PROSITE" id="PS51371"/>
    </source>
</evidence>
<feature type="domain" description="CBS" evidence="3">
    <location>
        <begin position="75"/>
        <end position="133"/>
    </location>
</feature>
<reference evidence="4 5" key="1">
    <citation type="submission" date="2023-08" db="EMBL/GenBank/DDBJ databases">
        <title>Phytohabitans sansha sp. nov., isolated from marine sediment.</title>
        <authorList>
            <person name="Zhao Y."/>
            <person name="Yi K."/>
        </authorList>
    </citation>
    <scope>NUCLEOTIDE SEQUENCE [LARGE SCALE GENOMIC DNA]</scope>
    <source>
        <strain evidence="4 5">ZYX-F-186</strain>
    </source>
</reference>
<dbReference type="PROSITE" id="PS51371">
    <property type="entry name" value="CBS"/>
    <property type="match status" value="2"/>
</dbReference>
<name>A0ABU0ZMQ4_9ACTN</name>